<dbReference type="KEGG" id="bman:114245620"/>
<keyword evidence="1" id="KW-1133">Transmembrane helix</keyword>
<keyword evidence="1" id="KW-0472">Membrane</keyword>
<dbReference type="AlphaFoldDB" id="A0A6J2JUZ2"/>
<dbReference type="GO" id="GO:0042742">
    <property type="term" value="P:defense response to bacterium"/>
    <property type="evidence" value="ECO:0007669"/>
    <property type="project" value="InterPro"/>
</dbReference>
<dbReference type="GeneID" id="114245620"/>
<dbReference type="Gene3D" id="1.20.5.750">
    <property type="entry name" value="Moricin domain"/>
    <property type="match status" value="1"/>
</dbReference>
<sequence>MSFNAGTLNILHLFKIKSIMYFLKYFIVVLVALSLMICSGQADPKIPVKSLKKGGKVIAKGFKVLTAAGTAHEVYSHVRNRGNQG</sequence>
<organism evidence="2 3">
    <name type="scientific">Bombyx mandarina</name>
    <name type="common">Wild silk moth</name>
    <name type="synonym">Wild silkworm</name>
    <dbReference type="NCBI Taxonomy" id="7092"/>
    <lineage>
        <taxon>Eukaryota</taxon>
        <taxon>Metazoa</taxon>
        <taxon>Ecdysozoa</taxon>
        <taxon>Arthropoda</taxon>
        <taxon>Hexapoda</taxon>
        <taxon>Insecta</taxon>
        <taxon>Pterygota</taxon>
        <taxon>Neoptera</taxon>
        <taxon>Endopterygota</taxon>
        <taxon>Lepidoptera</taxon>
        <taxon>Glossata</taxon>
        <taxon>Ditrysia</taxon>
        <taxon>Bombycoidea</taxon>
        <taxon>Bombycidae</taxon>
        <taxon>Bombycinae</taxon>
        <taxon>Bombyx</taxon>
    </lineage>
</organism>
<evidence type="ECO:0000313" key="2">
    <source>
        <dbReference type="Proteomes" id="UP000504629"/>
    </source>
</evidence>
<protein>
    <submittedName>
        <fullName evidence="3">Moricin-like</fullName>
    </submittedName>
</protein>
<dbReference type="Pfam" id="PF06451">
    <property type="entry name" value="Moricin"/>
    <property type="match status" value="1"/>
</dbReference>
<proteinExistence type="predicted"/>
<dbReference type="RefSeq" id="XP_028033656.1">
    <property type="nucleotide sequence ID" value="XM_028177855.1"/>
</dbReference>
<dbReference type="Proteomes" id="UP000504629">
    <property type="component" value="Unplaced"/>
</dbReference>
<dbReference type="GO" id="GO:0005576">
    <property type="term" value="C:extracellular region"/>
    <property type="evidence" value="ECO:0007669"/>
    <property type="project" value="InterPro"/>
</dbReference>
<keyword evidence="1" id="KW-0812">Transmembrane</keyword>
<evidence type="ECO:0000313" key="3">
    <source>
        <dbReference type="RefSeq" id="XP_028033656.1"/>
    </source>
</evidence>
<evidence type="ECO:0000256" key="1">
    <source>
        <dbReference type="SAM" id="Phobius"/>
    </source>
</evidence>
<dbReference type="InterPro" id="IPR009456">
    <property type="entry name" value="Moricin_fam"/>
</dbReference>
<gene>
    <name evidence="3" type="primary">LOC114245620</name>
</gene>
<name>A0A6J2JUZ2_BOMMA</name>
<reference evidence="3" key="1">
    <citation type="submission" date="2025-08" db="UniProtKB">
        <authorList>
            <consortium name="RefSeq"/>
        </authorList>
    </citation>
    <scope>IDENTIFICATION</scope>
    <source>
        <tissue evidence="3">Silk gland</tissue>
    </source>
</reference>
<accession>A0A6J2JUZ2</accession>
<dbReference type="InterPro" id="IPR037043">
    <property type="entry name" value="Moricin_sf"/>
</dbReference>
<keyword evidence="2" id="KW-1185">Reference proteome</keyword>
<dbReference type="OrthoDB" id="7429245at2759"/>
<feature type="transmembrane region" description="Helical" evidence="1">
    <location>
        <begin position="21"/>
        <end position="42"/>
    </location>
</feature>